<name>A0A8C4QJK1_EPTBU</name>
<feature type="coiled-coil region" evidence="12">
    <location>
        <begin position="257"/>
        <end position="321"/>
    </location>
</feature>
<dbReference type="PROSITE" id="PS50067">
    <property type="entry name" value="KINESIN_MOTOR_2"/>
    <property type="match status" value="1"/>
</dbReference>
<dbReference type="GO" id="GO:0008017">
    <property type="term" value="F:microtubule binding"/>
    <property type="evidence" value="ECO:0007669"/>
    <property type="project" value="InterPro"/>
</dbReference>
<dbReference type="InterPro" id="IPR036961">
    <property type="entry name" value="Kinesin_motor_dom_sf"/>
</dbReference>
<dbReference type="InterPro" id="IPR001752">
    <property type="entry name" value="Kinesin_motor_dom"/>
</dbReference>
<evidence type="ECO:0000259" key="13">
    <source>
        <dbReference type="PROSITE" id="PS50067"/>
    </source>
</evidence>
<evidence type="ECO:0000256" key="3">
    <source>
        <dbReference type="ARBA" id="ARBA00022553"/>
    </source>
</evidence>
<feature type="domain" description="Kinesin motor" evidence="13">
    <location>
        <begin position="1"/>
        <end position="151"/>
    </location>
</feature>
<evidence type="ECO:0000313" key="14">
    <source>
        <dbReference type="Ensembl" id="ENSEBUP00000016420.1"/>
    </source>
</evidence>
<evidence type="ECO:0000313" key="15">
    <source>
        <dbReference type="Proteomes" id="UP000694388"/>
    </source>
</evidence>
<evidence type="ECO:0000256" key="4">
    <source>
        <dbReference type="ARBA" id="ARBA00022701"/>
    </source>
</evidence>
<dbReference type="AlphaFoldDB" id="A0A8C4QJK1"/>
<dbReference type="GO" id="GO:0072686">
    <property type="term" value="C:mitotic spindle"/>
    <property type="evidence" value="ECO:0007669"/>
    <property type="project" value="TreeGrafter"/>
</dbReference>
<reference evidence="14" key="2">
    <citation type="submission" date="2025-09" db="UniProtKB">
        <authorList>
            <consortium name="Ensembl"/>
        </authorList>
    </citation>
    <scope>IDENTIFICATION</scope>
</reference>
<dbReference type="InterPro" id="IPR047149">
    <property type="entry name" value="KIF11-like"/>
</dbReference>
<evidence type="ECO:0000256" key="9">
    <source>
        <dbReference type="ARBA" id="ARBA00023212"/>
    </source>
</evidence>
<evidence type="ECO:0000256" key="5">
    <source>
        <dbReference type="ARBA" id="ARBA00022741"/>
    </source>
</evidence>
<dbReference type="InterPro" id="IPR019821">
    <property type="entry name" value="Kinesin_motor_CS"/>
</dbReference>
<proteinExistence type="inferred from homology"/>
<evidence type="ECO:0000256" key="10">
    <source>
        <dbReference type="PROSITE-ProRule" id="PRU00283"/>
    </source>
</evidence>
<protein>
    <recommendedName>
        <fullName evidence="11">Kinesin-like protein</fullName>
    </recommendedName>
</protein>
<evidence type="ECO:0000256" key="2">
    <source>
        <dbReference type="ARBA" id="ARBA00022490"/>
    </source>
</evidence>
<comment type="subcellular location">
    <subcellularLocation>
        <location evidence="1">Cytoplasm</location>
        <location evidence="1">Cytoskeleton</location>
        <location evidence="1">Spindle</location>
    </subcellularLocation>
</comment>
<keyword evidence="15" id="KW-1185">Reference proteome</keyword>
<evidence type="ECO:0000256" key="12">
    <source>
        <dbReference type="SAM" id="Coils"/>
    </source>
</evidence>
<evidence type="ECO:0000256" key="1">
    <source>
        <dbReference type="ARBA" id="ARBA00004186"/>
    </source>
</evidence>
<dbReference type="GO" id="GO:0008574">
    <property type="term" value="F:plus-end-directed microtubule motor activity"/>
    <property type="evidence" value="ECO:0007669"/>
    <property type="project" value="TreeGrafter"/>
</dbReference>
<dbReference type="PRINTS" id="PR00380">
    <property type="entry name" value="KINESINHEAVY"/>
</dbReference>
<dbReference type="GO" id="GO:0005876">
    <property type="term" value="C:spindle microtubule"/>
    <property type="evidence" value="ECO:0007669"/>
    <property type="project" value="TreeGrafter"/>
</dbReference>
<dbReference type="InterPro" id="IPR027417">
    <property type="entry name" value="P-loop_NTPase"/>
</dbReference>
<dbReference type="Proteomes" id="UP000694388">
    <property type="component" value="Unplaced"/>
</dbReference>
<evidence type="ECO:0000256" key="7">
    <source>
        <dbReference type="ARBA" id="ARBA00023054"/>
    </source>
</evidence>
<dbReference type="GO" id="GO:0051231">
    <property type="term" value="P:spindle elongation"/>
    <property type="evidence" value="ECO:0007669"/>
    <property type="project" value="TreeGrafter"/>
</dbReference>
<dbReference type="OMA" id="NCSEATG"/>
<comment type="caution">
    <text evidence="10">Lacks conserved residue(s) required for the propagation of feature annotation.</text>
</comment>
<keyword evidence="7 12" id="KW-0175">Coiled coil</keyword>
<dbReference type="GO" id="GO:0005524">
    <property type="term" value="F:ATP binding"/>
    <property type="evidence" value="ECO:0007669"/>
    <property type="project" value="UniProtKB-KW"/>
</dbReference>
<keyword evidence="3" id="KW-0597">Phosphoprotein</keyword>
<dbReference type="Gene3D" id="3.40.850.10">
    <property type="entry name" value="Kinesin motor domain"/>
    <property type="match status" value="1"/>
</dbReference>
<dbReference type="Pfam" id="PF00225">
    <property type="entry name" value="Kinesin"/>
    <property type="match status" value="1"/>
</dbReference>
<dbReference type="Ensembl" id="ENSEBUT00000016997.1">
    <property type="protein sequence ID" value="ENSEBUP00000016420.1"/>
    <property type="gene ID" value="ENSEBUG00000010315.1"/>
</dbReference>
<evidence type="ECO:0000256" key="6">
    <source>
        <dbReference type="ARBA" id="ARBA00022840"/>
    </source>
</evidence>
<dbReference type="PANTHER" id="PTHR47970">
    <property type="entry name" value="KINESIN-LIKE PROTEIN KIF11"/>
    <property type="match status" value="1"/>
</dbReference>
<evidence type="ECO:0000256" key="11">
    <source>
        <dbReference type="RuleBase" id="RU000394"/>
    </source>
</evidence>
<comment type="similarity">
    <text evidence="10 11">Belongs to the TRAFAC class myosin-kinesin ATPase superfamily. Kinesin family.</text>
</comment>
<keyword evidence="8 11" id="KW-0505">Motor protein</keyword>
<feature type="coiled-coil region" evidence="12">
    <location>
        <begin position="378"/>
        <end position="422"/>
    </location>
</feature>
<keyword evidence="9" id="KW-0206">Cytoskeleton</keyword>
<dbReference type="GO" id="GO:0005634">
    <property type="term" value="C:nucleus"/>
    <property type="evidence" value="ECO:0007669"/>
    <property type="project" value="TreeGrafter"/>
</dbReference>
<keyword evidence="2" id="KW-0963">Cytoplasm</keyword>
<organism evidence="14 15">
    <name type="scientific">Eptatretus burgeri</name>
    <name type="common">Inshore hagfish</name>
    <dbReference type="NCBI Taxonomy" id="7764"/>
    <lineage>
        <taxon>Eukaryota</taxon>
        <taxon>Metazoa</taxon>
        <taxon>Chordata</taxon>
        <taxon>Craniata</taxon>
        <taxon>Vertebrata</taxon>
        <taxon>Cyclostomata</taxon>
        <taxon>Myxini</taxon>
        <taxon>Myxiniformes</taxon>
        <taxon>Myxinidae</taxon>
        <taxon>Eptatretinae</taxon>
        <taxon>Eptatretus</taxon>
    </lineage>
</organism>
<keyword evidence="5 11" id="KW-0547">Nucleotide-binding</keyword>
<keyword evidence="4 11" id="KW-0493">Microtubule</keyword>
<keyword evidence="6 11" id="KW-0067">ATP-binding</keyword>
<sequence>MLGRKNQSMGSTRLNQNSSRSHSIFSLRLLRICENERGQDVTVSELSLCDLAGSERPNCSEATGDRLKEGGNINTSLMTLGKCIHALRSNQLGCLQRFRKVVPFRESKLTRLFQGFFCGHGQASMVVNINPCASYYESLHVLKFSSVAKQVVSAQVCPSPTVGLRLTTREMALVTGYSKLQHSIEPEEGSADDGTVETEDLLEVIEALKRQLIDERKEKIMVDWRVRQEVVQDMTKQFLDLEKFWSDKLEEERQATEERWEQRMELYTDAMQQYVERKAARTGPHDHIVTLAQLHTERTRIRALEQQLKQQQDLLKEQDSQLVSMTEALGQTEASLQASQHELAQKAAELERYRMVYWSERRLSRDFLGASPGPLEIQQKLEEALKELQARVVESQEAIRSREEAKAQLREVQAQLESLRNVGAPQVSKVSCLFQCTIFLWHSS</sequence>
<dbReference type="GO" id="GO:0090307">
    <property type="term" value="P:mitotic spindle assembly"/>
    <property type="evidence" value="ECO:0007669"/>
    <property type="project" value="TreeGrafter"/>
</dbReference>
<reference evidence="14" key="1">
    <citation type="submission" date="2025-08" db="UniProtKB">
        <authorList>
            <consortium name="Ensembl"/>
        </authorList>
    </citation>
    <scope>IDENTIFICATION</scope>
</reference>
<accession>A0A8C4QJK1</accession>
<dbReference type="SUPFAM" id="SSF52540">
    <property type="entry name" value="P-loop containing nucleoside triphosphate hydrolases"/>
    <property type="match status" value="1"/>
</dbReference>
<dbReference type="GeneTree" id="ENSGT00940000156931"/>
<dbReference type="GO" id="GO:0007018">
    <property type="term" value="P:microtubule-based movement"/>
    <property type="evidence" value="ECO:0007669"/>
    <property type="project" value="InterPro"/>
</dbReference>
<evidence type="ECO:0000256" key="8">
    <source>
        <dbReference type="ARBA" id="ARBA00023175"/>
    </source>
</evidence>
<dbReference type="PANTHER" id="PTHR47970:SF29">
    <property type="entry name" value="KINESIN FAMILY MEMBER 20B"/>
    <property type="match status" value="1"/>
</dbReference>
<dbReference type="PROSITE" id="PS00411">
    <property type="entry name" value="KINESIN_MOTOR_1"/>
    <property type="match status" value="1"/>
</dbReference>
<dbReference type="SMART" id="SM00129">
    <property type="entry name" value="KISc"/>
    <property type="match status" value="1"/>
</dbReference>